<evidence type="ECO:0000256" key="2">
    <source>
        <dbReference type="ARBA" id="ARBA00022723"/>
    </source>
</evidence>
<evidence type="ECO:0000313" key="4">
    <source>
        <dbReference type="EMBL" id="ALF58900.1"/>
    </source>
</evidence>
<name>A0A0M5MKQ2_9GAMM</name>
<dbReference type="KEGG" id="pur:AOC03_01580"/>
<evidence type="ECO:0008006" key="6">
    <source>
        <dbReference type="Google" id="ProtNLM"/>
    </source>
</evidence>
<sequence length="182" mass="21373">MMIKPNFELMAEYNALMNQRICDSISTIPNEVLWQDQKAFFGSILGTLNHLMVGDLIWLNRFNQHPSYPKGFKSLIPLRNLPLPTMLNQVLYEDKESFSSNRQNLDQMIIQFINESNEDDYSKRLRYQNTKNDTFNKSFLMLLQHLFNHQTHHRGQVSALLTQMHIDIGETDLLMLIPDLDD</sequence>
<accession>A0A0M5MKQ2</accession>
<keyword evidence="2 3" id="KW-0479">Metal-binding</keyword>
<evidence type="ECO:0000313" key="5">
    <source>
        <dbReference type="Proteomes" id="UP000059847"/>
    </source>
</evidence>
<dbReference type="InterPro" id="IPR007837">
    <property type="entry name" value="DinB"/>
</dbReference>
<feature type="binding site" evidence="3">
    <location>
        <position position="50"/>
    </location>
    <ligand>
        <name>a divalent metal cation</name>
        <dbReference type="ChEBI" id="CHEBI:60240"/>
    </ligand>
</feature>
<evidence type="ECO:0000256" key="3">
    <source>
        <dbReference type="PIRSR" id="PIRSR607837-1"/>
    </source>
</evidence>
<dbReference type="AlphaFoldDB" id="A0A0M5MKQ2"/>
<reference evidence="4 5" key="1">
    <citation type="submission" date="2015-09" db="EMBL/GenBank/DDBJ databases">
        <title>Complete genome of Psychrobacter urativorans R10.10B.</title>
        <authorList>
            <person name="See-Too W.S."/>
            <person name="Chan K.G."/>
        </authorList>
    </citation>
    <scope>NUCLEOTIDE SEQUENCE [LARGE SCALE GENOMIC DNA]</scope>
    <source>
        <strain evidence="4 5">R10.10B</strain>
    </source>
</reference>
<dbReference type="Gene3D" id="1.20.120.450">
    <property type="entry name" value="dinb family like domain"/>
    <property type="match status" value="1"/>
</dbReference>
<protein>
    <recommendedName>
        <fullName evidence="6">Damage-inducible protein DinB</fullName>
    </recommendedName>
</protein>
<keyword evidence="5" id="KW-1185">Reference proteome</keyword>
<dbReference type="InterPro" id="IPR034660">
    <property type="entry name" value="DinB/YfiT-like"/>
</dbReference>
<dbReference type="GO" id="GO:0046872">
    <property type="term" value="F:metal ion binding"/>
    <property type="evidence" value="ECO:0007669"/>
    <property type="project" value="UniProtKB-KW"/>
</dbReference>
<dbReference type="EMBL" id="CP012678">
    <property type="protein sequence ID" value="ALF58900.1"/>
    <property type="molecule type" value="Genomic_DNA"/>
</dbReference>
<gene>
    <name evidence="4" type="ORF">AOC03_01580</name>
</gene>
<proteinExistence type="inferred from homology"/>
<comment type="similarity">
    <text evidence="1">Belongs to the DinB family.</text>
</comment>
<evidence type="ECO:0000256" key="1">
    <source>
        <dbReference type="ARBA" id="ARBA00008635"/>
    </source>
</evidence>
<dbReference type="PANTHER" id="PTHR37302:SF1">
    <property type="entry name" value="PROTEIN DINB"/>
    <property type="match status" value="1"/>
</dbReference>
<feature type="binding site" evidence="3">
    <location>
        <position position="153"/>
    </location>
    <ligand>
        <name>a divalent metal cation</name>
        <dbReference type="ChEBI" id="CHEBI:60240"/>
    </ligand>
</feature>
<organism evidence="4 5">
    <name type="scientific">Psychrobacter urativorans</name>
    <dbReference type="NCBI Taxonomy" id="45610"/>
    <lineage>
        <taxon>Bacteria</taxon>
        <taxon>Pseudomonadati</taxon>
        <taxon>Pseudomonadota</taxon>
        <taxon>Gammaproteobacteria</taxon>
        <taxon>Moraxellales</taxon>
        <taxon>Moraxellaceae</taxon>
        <taxon>Psychrobacter</taxon>
    </lineage>
</organism>
<dbReference type="Pfam" id="PF05163">
    <property type="entry name" value="DinB"/>
    <property type="match status" value="1"/>
</dbReference>
<dbReference type="Proteomes" id="UP000059847">
    <property type="component" value="Chromosome"/>
</dbReference>
<dbReference type="PANTHER" id="PTHR37302">
    <property type="entry name" value="SLR1116 PROTEIN"/>
    <property type="match status" value="1"/>
</dbReference>
<feature type="binding site" evidence="3">
    <location>
        <position position="149"/>
    </location>
    <ligand>
        <name>a divalent metal cation</name>
        <dbReference type="ChEBI" id="CHEBI:60240"/>
    </ligand>
</feature>
<dbReference type="SUPFAM" id="SSF109854">
    <property type="entry name" value="DinB/YfiT-like putative metalloenzymes"/>
    <property type="match status" value="1"/>
</dbReference>